<evidence type="ECO:0000256" key="10">
    <source>
        <dbReference type="SAM" id="Phobius"/>
    </source>
</evidence>
<name>A0A0A8L4T3_9SACH</name>
<dbReference type="InterPro" id="IPR039899">
    <property type="entry name" value="BET1_SNARE"/>
</dbReference>
<evidence type="ECO:0000256" key="6">
    <source>
        <dbReference type="ARBA" id="ARBA00023034"/>
    </source>
</evidence>
<gene>
    <name evidence="12" type="ORF">KLDO_g2185</name>
</gene>
<reference evidence="12 13" key="1">
    <citation type="submission" date="2014-03" db="EMBL/GenBank/DDBJ databases">
        <title>The genome of Kluyveromyces dobzhanskii.</title>
        <authorList>
            <person name="Nystedt B."/>
            <person name="Astrom S."/>
        </authorList>
    </citation>
    <scope>NUCLEOTIDE SEQUENCE [LARGE SCALE GENOMIC DNA]</scope>
    <source>
        <strain evidence="12 13">CBS 2104</strain>
    </source>
</reference>
<protein>
    <submittedName>
        <fullName evidence="12">WGS project CCBQ000000000 data, contig 00102</fullName>
    </submittedName>
</protein>
<dbReference type="AlphaFoldDB" id="A0A0A8L4T3"/>
<evidence type="ECO:0000256" key="1">
    <source>
        <dbReference type="ARBA" id="ARBA00004394"/>
    </source>
</evidence>
<evidence type="ECO:0000256" key="5">
    <source>
        <dbReference type="ARBA" id="ARBA00022989"/>
    </source>
</evidence>
<keyword evidence="2" id="KW-0813">Transport</keyword>
<dbReference type="EMBL" id="CCBQ010000027">
    <property type="protein sequence ID" value="CDO93897.1"/>
    <property type="molecule type" value="Genomic_DNA"/>
</dbReference>
<dbReference type="Proteomes" id="UP000031516">
    <property type="component" value="Unassembled WGS sequence"/>
</dbReference>
<accession>A0A0A8L4T3</accession>
<feature type="transmembrane region" description="Helical" evidence="10">
    <location>
        <begin position="125"/>
        <end position="146"/>
    </location>
</feature>
<feature type="region of interest" description="Disordered" evidence="9">
    <location>
        <begin position="23"/>
        <end position="68"/>
    </location>
</feature>
<dbReference type="OrthoDB" id="261831at2759"/>
<dbReference type="PANTHER" id="PTHR12791">
    <property type="entry name" value="GOLGI SNARE BET1-RELATED"/>
    <property type="match status" value="1"/>
</dbReference>
<keyword evidence="4" id="KW-0653">Protein transport</keyword>
<dbReference type="Gene3D" id="1.20.5.110">
    <property type="match status" value="1"/>
</dbReference>
<dbReference type="PROSITE" id="PS50192">
    <property type="entry name" value="T_SNARE"/>
    <property type="match status" value="1"/>
</dbReference>
<keyword evidence="7 10" id="KW-0472">Membrane</keyword>
<keyword evidence="13" id="KW-1185">Reference proteome</keyword>
<dbReference type="GO" id="GO:0015031">
    <property type="term" value="P:protein transport"/>
    <property type="evidence" value="ECO:0007669"/>
    <property type="project" value="UniProtKB-KW"/>
</dbReference>
<evidence type="ECO:0000256" key="3">
    <source>
        <dbReference type="ARBA" id="ARBA00022692"/>
    </source>
</evidence>
<evidence type="ECO:0000256" key="2">
    <source>
        <dbReference type="ARBA" id="ARBA00022448"/>
    </source>
</evidence>
<sequence length="147" mass="16858">MSSNYDGFQGDLTQRDASRTQLFAGADFSQYKQQQGRPTSPFDRSSPNVDYSQATLSQLESQSDEQMNTMSQKINALKGLSIRMGDEIRGSNQTLDQLGNVFEQTSNRLKRTFKKMMVMAKSSRIPLKTWFIIFGVLSLLFFYVWIR</sequence>
<evidence type="ECO:0000256" key="7">
    <source>
        <dbReference type="ARBA" id="ARBA00023136"/>
    </source>
</evidence>
<evidence type="ECO:0000313" key="13">
    <source>
        <dbReference type="Proteomes" id="UP000031516"/>
    </source>
</evidence>
<evidence type="ECO:0000313" key="12">
    <source>
        <dbReference type="EMBL" id="CDO93897.1"/>
    </source>
</evidence>
<evidence type="ECO:0000256" key="4">
    <source>
        <dbReference type="ARBA" id="ARBA00022927"/>
    </source>
</evidence>
<keyword evidence="3 10" id="KW-0812">Transmembrane</keyword>
<dbReference type="InterPro" id="IPR000727">
    <property type="entry name" value="T_SNARE_dom"/>
</dbReference>
<feature type="domain" description="T-SNARE coiled-coil homology" evidence="11">
    <location>
        <begin position="57"/>
        <end position="119"/>
    </location>
</feature>
<comment type="subcellular location">
    <subcellularLocation>
        <location evidence="8">Endomembrane system</location>
        <topology evidence="8">Single-pass type IV membrane protein</topology>
    </subcellularLocation>
    <subcellularLocation>
        <location evidence="1">Golgi apparatus membrane</location>
    </subcellularLocation>
</comment>
<evidence type="ECO:0000256" key="8">
    <source>
        <dbReference type="ARBA" id="ARBA00046280"/>
    </source>
</evidence>
<feature type="compositionally biased region" description="Polar residues" evidence="9">
    <location>
        <begin position="30"/>
        <end position="68"/>
    </location>
</feature>
<organism evidence="12 13">
    <name type="scientific">Kluyveromyces dobzhanskii CBS 2104</name>
    <dbReference type="NCBI Taxonomy" id="1427455"/>
    <lineage>
        <taxon>Eukaryota</taxon>
        <taxon>Fungi</taxon>
        <taxon>Dikarya</taxon>
        <taxon>Ascomycota</taxon>
        <taxon>Saccharomycotina</taxon>
        <taxon>Saccharomycetes</taxon>
        <taxon>Saccharomycetales</taxon>
        <taxon>Saccharomycetaceae</taxon>
        <taxon>Kluyveromyces</taxon>
    </lineage>
</organism>
<dbReference type="CDD" id="cd15853">
    <property type="entry name" value="SNARE_Bet1"/>
    <property type="match status" value="1"/>
</dbReference>
<keyword evidence="5 10" id="KW-1133">Transmembrane helix</keyword>
<keyword evidence="6" id="KW-0333">Golgi apparatus</keyword>
<evidence type="ECO:0000256" key="9">
    <source>
        <dbReference type="SAM" id="MobiDB-lite"/>
    </source>
</evidence>
<dbReference type="GO" id="GO:0000139">
    <property type="term" value="C:Golgi membrane"/>
    <property type="evidence" value="ECO:0007669"/>
    <property type="project" value="UniProtKB-SubCell"/>
</dbReference>
<dbReference type="SMART" id="SM00397">
    <property type="entry name" value="t_SNARE"/>
    <property type="match status" value="1"/>
</dbReference>
<comment type="caution">
    <text evidence="12">The sequence shown here is derived from an EMBL/GenBank/DDBJ whole genome shotgun (WGS) entry which is preliminary data.</text>
</comment>
<dbReference type="SUPFAM" id="SSF58038">
    <property type="entry name" value="SNARE fusion complex"/>
    <property type="match status" value="1"/>
</dbReference>
<evidence type="ECO:0000259" key="11">
    <source>
        <dbReference type="PROSITE" id="PS50192"/>
    </source>
</evidence>
<proteinExistence type="predicted"/>